<reference evidence="1" key="1">
    <citation type="submission" date="2023-03" db="EMBL/GenBank/DDBJ databases">
        <title>Massive genome expansion in bonnet fungi (Mycena s.s.) driven by repeated elements and novel gene families across ecological guilds.</title>
        <authorList>
            <consortium name="Lawrence Berkeley National Laboratory"/>
            <person name="Harder C.B."/>
            <person name="Miyauchi S."/>
            <person name="Viragh M."/>
            <person name="Kuo A."/>
            <person name="Thoen E."/>
            <person name="Andreopoulos B."/>
            <person name="Lu D."/>
            <person name="Skrede I."/>
            <person name="Drula E."/>
            <person name="Henrissat B."/>
            <person name="Morin E."/>
            <person name="Kohler A."/>
            <person name="Barry K."/>
            <person name="LaButti K."/>
            <person name="Morin E."/>
            <person name="Salamov A."/>
            <person name="Lipzen A."/>
            <person name="Mereny Z."/>
            <person name="Hegedus B."/>
            <person name="Baldrian P."/>
            <person name="Stursova M."/>
            <person name="Weitz H."/>
            <person name="Taylor A."/>
            <person name="Grigoriev I.V."/>
            <person name="Nagy L.G."/>
            <person name="Martin F."/>
            <person name="Kauserud H."/>
        </authorList>
    </citation>
    <scope>NUCLEOTIDE SEQUENCE</scope>
    <source>
        <strain evidence="1">CBHHK200</strain>
    </source>
</reference>
<dbReference type="AlphaFoldDB" id="A0AAD6S8R1"/>
<proteinExistence type="predicted"/>
<sequence length="908" mass="97689">MPSLVCVCGQSGGRRRVQDAALVRSGVLRVGDTRARPAPLGFEQAARTAGDFTRPPSRIVSSGLGFAFARVAAPLVVEAALPAISGFLGLSRYEGGDGLALEASDVGRAGVSSSELSQVAVACGPDVCGAGGNGRSICSTPAPGRAGYTIPFIGRVCGNPVWIRQSASLGLPNELLFAIFSYSSGRYVDTEPSRHAHYQSLLSVAGFWLSRIHRAPLDLQLSFDDLCALYHPRSTACAPRLGVRDTILRVAPALSQCARLSIDADSSSSYPLLMEKLSIASGHMLVSLSITRVYFAFLDGVIPPMDPTPNLFFRTGVPVLRFLRLCNATVGWGNLGFFERLEVLTLWGMHCSVGPTAVQLYAILAFAQLLVRLSLRQIECAPLPPGGCGFIALPCLVELDLHLSGTLGLPDTLNSTLDVCWLARVVVLSLQVSGVSREVLSDLWSLLPVVEELDLSSSGVVAFDALYSAGGPYDSSNHCPRLSCLTVRNVHPSDMKMFLQRRTASGLVVRRLTMFQVVDYFESSEADISWIADHVGPDAFCMDPDRERDLRSVLPTELWTLILLEICLTSRTARGFNVDRDNLRSIWEDLDFFVMGVAAFWTNIHVDLSTDLESLVASVAASKLLSLDVTVDLRTSLADWELGTYLDLDPHGARDFMESSSAPALACLDIDSAVADLRADVQICGLSALHFPTVTLFAALLEGVASTLKALVLAGMGFCDHSPLPPTPFPMPVLESVNIAFLHGVAVRDNMVVSFLAVLDLPSLRSFILDNAGDESTTNLASALPFLRNVTSLTVFGGYAGYDPTRLLLRVMAGLTSIDIRMASFEFVGALSVLPSLLPKLSVMRFNALDASIVVDYLRMRKSMALPPMRALHGVQDQGLLLSPSQVASLGELSTVIAEYTYSESGYD</sequence>
<protein>
    <submittedName>
        <fullName evidence="1">Uncharacterized protein</fullName>
    </submittedName>
</protein>
<dbReference type="EMBL" id="JARJCM010000239">
    <property type="protein sequence ID" value="KAJ7021222.1"/>
    <property type="molecule type" value="Genomic_DNA"/>
</dbReference>
<gene>
    <name evidence="1" type="ORF">C8F04DRAFT_1274054</name>
</gene>
<accession>A0AAD6S8R1</accession>
<dbReference type="SUPFAM" id="SSF52058">
    <property type="entry name" value="L domain-like"/>
    <property type="match status" value="1"/>
</dbReference>
<dbReference type="Proteomes" id="UP001218188">
    <property type="component" value="Unassembled WGS sequence"/>
</dbReference>
<name>A0AAD6S8R1_9AGAR</name>
<organism evidence="1 2">
    <name type="scientific">Mycena alexandri</name>
    <dbReference type="NCBI Taxonomy" id="1745969"/>
    <lineage>
        <taxon>Eukaryota</taxon>
        <taxon>Fungi</taxon>
        <taxon>Dikarya</taxon>
        <taxon>Basidiomycota</taxon>
        <taxon>Agaricomycotina</taxon>
        <taxon>Agaricomycetes</taxon>
        <taxon>Agaricomycetidae</taxon>
        <taxon>Agaricales</taxon>
        <taxon>Marasmiineae</taxon>
        <taxon>Mycenaceae</taxon>
        <taxon>Mycena</taxon>
    </lineage>
</organism>
<keyword evidence="2" id="KW-1185">Reference proteome</keyword>
<evidence type="ECO:0000313" key="2">
    <source>
        <dbReference type="Proteomes" id="UP001218188"/>
    </source>
</evidence>
<evidence type="ECO:0000313" key="1">
    <source>
        <dbReference type="EMBL" id="KAJ7021222.1"/>
    </source>
</evidence>
<comment type="caution">
    <text evidence="1">The sequence shown here is derived from an EMBL/GenBank/DDBJ whole genome shotgun (WGS) entry which is preliminary data.</text>
</comment>